<gene>
    <name evidence="2" type="ORF">EFL95_15350</name>
</gene>
<reference evidence="2 3" key="1">
    <citation type="submission" date="2018-11" db="EMBL/GenBank/DDBJ databases">
        <authorList>
            <person name="Li F."/>
        </authorList>
    </citation>
    <scope>NUCLEOTIDE SEQUENCE [LARGE SCALE GENOMIC DNA]</scope>
    <source>
        <strain evidence="2 3">KIS18-7</strain>
    </source>
</reference>
<protein>
    <recommendedName>
        <fullName evidence="4">DUF2269 family protein</fullName>
    </recommendedName>
</protein>
<evidence type="ECO:0000256" key="1">
    <source>
        <dbReference type="SAM" id="Phobius"/>
    </source>
</evidence>
<dbReference type="OrthoDB" id="4868296at2"/>
<evidence type="ECO:0000313" key="3">
    <source>
        <dbReference type="Proteomes" id="UP000277094"/>
    </source>
</evidence>
<keyword evidence="1" id="KW-0812">Transmembrane</keyword>
<dbReference type="AlphaFoldDB" id="A0A3N0DXN2"/>
<comment type="caution">
    <text evidence="2">The sequence shown here is derived from an EMBL/GenBank/DDBJ whole genome shotgun (WGS) entry which is preliminary data.</text>
</comment>
<name>A0A3N0DXN2_9ACTN</name>
<dbReference type="EMBL" id="RJSG01000002">
    <property type="protein sequence ID" value="RNL80266.1"/>
    <property type="molecule type" value="Genomic_DNA"/>
</dbReference>
<keyword evidence="1" id="KW-0472">Membrane</keyword>
<evidence type="ECO:0000313" key="2">
    <source>
        <dbReference type="EMBL" id="RNL80266.1"/>
    </source>
</evidence>
<keyword evidence="3" id="KW-1185">Reference proteome</keyword>
<evidence type="ECO:0008006" key="4">
    <source>
        <dbReference type="Google" id="ProtNLM"/>
    </source>
</evidence>
<keyword evidence="1" id="KW-1133">Transmembrane helix</keyword>
<feature type="transmembrane region" description="Helical" evidence="1">
    <location>
        <begin position="112"/>
        <end position="133"/>
    </location>
</feature>
<proteinExistence type="predicted"/>
<sequence length="138" mass="14741">MNPERISLVLTALAAVVVVLTRVRMAASHEAAGRLDVPHRLVNLHTLFGVPALALWGAFLLVDSLREVVGYAGLLCWWVTTVAGLLLLVRWVPAHGRHAADPAADSWGEGPGLSVLGHVGLLIGSLVWTWFLVSGKLS</sequence>
<feature type="transmembrane region" description="Helical" evidence="1">
    <location>
        <begin position="69"/>
        <end position="92"/>
    </location>
</feature>
<dbReference type="Proteomes" id="UP000277094">
    <property type="component" value="Unassembled WGS sequence"/>
</dbReference>
<feature type="transmembrane region" description="Helical" evidence="1">
    <location>
        <begin position="44"/>
        <end position="62"/>
    </location>
</feature>
<accession>A0A3N0DXN2</accession>
<dbReference type="RefSeq" id="WP_123234767.1">
    <property type="nucleotide sequence ID" value="NZ_RJSG01000002.1"/>
</dbReference>
<organism evidence="2 3">
    <name type="scientific">Nocardioides marmorisolisilvae</name>
    <dbReference type="NCBI Taxonomy" id="1542737"/>
    <lineage>
        <taxon>Bacteria</taxon>
        <taxon>Bacillati</taxon>
        <taxon>Actinomycetota</taxon>
        <taxon>Actinomycetes</taxon>
        <taxon>Propionibacteriales</taxon>
        <taxon>Nocardioidaceae</taxon>
        <taxon>Nocardioides</taxon>
    </lineage>
</organism>